<name>A0A4R3KKT5_9BACI</name>
<gene>
    <name evidence="3" type="ORF">EDD72_101175</name>
</gene>
<sequence>MIFIVSALYPEAKPLIEYFQLKKVSQISRIQLYENNGIVLAISGVGIISSAIATTYLLTKYEAKATDTILNIGIAGAARLKFETGDLIYCHKIIHHDTRRNYYPDILVEHSFSEGVLETFSTIVDLSMNKEVIGDLVDMEGAGFFEAAATFLPPHQIHVLKIVSDQLKPTVVTSYDISQLIKNQLESIAAFMKNLQEVSFTDPEVLTEEDLQLLQQLRDHLRLTITMYHQLIHLTKQYKIRTKEPLDTLQSYLDVEVKTKSEGKTYFEQIRKQLLYT</sequence>
<keyword evidence="1" id="KW-1133">Transmembrane helix</keyword>
<organism evidence="3 4">
    <name type="scientific">Tepidibacillus fermentans</name>
    <dbReference type="NCBI Taxonomy" id="1281767"/>
    <lineage>
        <taxon>Bacteria</taxon>
        <taxon>Bacillati</taxon>
        <taxon>Bacillota</taxon>
        <taxon>Bacilli</taxon>
        <taxon>Bacillales</taxon>
        <taxon>Bacillaceae</taxon>
        <taxon>Tepidibacillus</taxon>
    </lineage>
</organism>
<dbReference type="GO" id="GO:0003913">
    <property type="term" value="F:DNA photolyase activity"/>
    <property type="evidence" value="ECO:0007669"/>
    <property type="project" value="TreeGrafter"/>
</dbReference>
<dbReference type="GO" id="GO:0009116">
    <property type="term" value="P:nucleoside metabolic process"/>
    <property type="evidence" value="ECO:0007669"/>
    <property type="project" value="InterPro"/>
</dbReference>
<dbReference type="InterPro" id="IPR035994">
    <property type="entry name" value="Nucleoside_phosphorylase_sf"/>
</dbReference>
<proteinExistence type="predicted"/>
<dbReference type="Pfam" id="PF01048">
    <property type="entry name" value="PNP_UDP_1"/>
    <property type="match status" value="1"/>
</dbReference>
<feature type="domain" description="Nucleoside phosphorylase" evidence="2">
    <location>
        <begin position="4"/>
        <end position="103"/>
    </location>
</feature>
<dbReference type="GO" id="GO:0051539">
    <property type="term" value="F:4 iron, 4 sulfur cluster binding"/>
    <property type="evidence" value="ECO:0007669"/>
    <property type="project" value="TreeGrafter"/>
</dbReference>
<dbReference type="Proteomes" id="UP000295788">
    <property type="component" value="Unassembled WGS sequence"/>
</dbReference>
<dbReference type="PANTHER" id="PTHR37822:SF1">
    <property type="entry name" value="PHOSPHORYLASE"/>
    <property type="match status" value="1"/>
</dbReference>
<dbReference type="EMBL" id="SMAB01000001">
    <property type="protein sequence ID" value="TCS84511.1"/>
    <property type="molecule type" value="Genomic_DNA"/>
</dbReference>
<dbReference type="SUPFAM" id="SSF53167">
    <property type="entry name" value="Purine and uridine phosphorylases"/>
    <property type="match status" value="1"/>
</dbReference>
<dbReference type="Gene3D" id="3.40.50.1580">
    <property type="entry name" value="Nucleoside phosphorylase domain"/>
    <property type="match status" value="1"/>
</dbReference>
<keyword evidence="1" id="KW-0472">Membrane</keyword>
<dbReference type="PANTHER" id="PTHR37822">
    <property type="entry name" value="SPORE PHOTOPRODUCT LYASE-RELATED"/>
    <property type="match status" value="1"/>
</dbReference>
<dbReference type="InterPro" id="IPR049539">
    <property type="entry name" value="SPL"/>
</dbReference>
<evidence type="ECO:0000313" key="3">
    <source>
        <dbReference type="EMBL" id="TCS84511.1"/>
    </source>
</evidence>
<accession>A0A4R3KKT5</accession>
<dbReference type="AlphaFoldDB" id="A0A4R3KKT5"/>
<protein>
    <submittedName>
        <fullName evidence="3">Nucleoside phosphorylase</fullName>
    </submittedName>
</protein>
<dbReference type="GO" id="GO:0042601">
    <property type="term" value="C:endospore-forming forespore"/>
    <property type="evidence" value="ECO:0007669"/>
    <property type="project" value="TreeGrafter"/>
</dbReference>
<keyword evidence="4" id="KW-1185">Reference proteome</keyword>
<dbReference type="InterPro" id="IPR000845">
    <property type="entry name" value="Nucleoside_phosphorylase_d"/>
</dbReference>
<dbReference type="RefSeq" id="WP_132766742.1">
    <property type="nucleotide sequence ID" value="NZ_SMAB01000001.1"/>
</dbReference>
<reference evidence="3 4" key="1">
    <citation type="submission" date="2019-03" db="EMBL/GenBank/DDBJ databases">
        <title>Genomic Encyclopedia of Type Strains, Phase IV (KMG-IV): sequencing the most valuable type-strain genomes for metagenomic binning, comparative biology and taxonomic classification.</title>
        <authorList>
            <person name="Goeker M."/>
        </authorList>
    </citation>
    <scope>NUCLEOTIDE SEQUENCE [LARGE SCALE GENOMIC DNA]</scope>
    <source>
        <strain evidence="3 4">DSM 23802</strain>
    </source>
</reference>
<evidence type="ECO:0000256" key="1">
    <source>
        <dbReference type="SAM" id="Phobius"/>
    </source>
</evidence>
<keyword evidence="1" id="KW-0812">Transmembrane</keyword>
<dbReference type="GO" id="GO:1904047">
    <property type="term" value="F:S-adenosyl-L-methionine binding"/>
    <property type="evidence" value="ECO:0007669"/>
    <property type="project" value="TreeGrafter"/>
</dbReference>
<evidence type="ECO:0000259" key="2">
    <source>
        <dbReference type="Pfam" id="PF01048"/>
    </source>
</evidence>
<dbReference type="OrthoDB" id="21362at2"/>
<evidence type="ECO:0000313" key="4">
    <source>
        <dbReference type="Proteomes" id="UP000295788"/>
    </source>
</evidence>
<comment type="caution">
    <text evidence="3">The sequence shown here is derived from an EMBL/GenBank/DDBJ whole genome shotgun (WGS) entry which is preliminary data.</text>
</comment>
<feature type="transmembrane region" description="Helical" evidence="1">
    <location>
        <begin position="38"/>
        <end position="58"/>
    </location>
</feature>